<protein>
    <submittedName>
        <fullName evidence="2">Uncharacterized protein</fullName>
    </submittedName>
</protein>
<keyword evidence="1" id="KW-0812">Transmembrane</keyword>
<evidence type="ECO:0000256" key="1">
    <source>
        <dbReference type="SAM" id="Phobius"/>
    </source>
</evidence>
<reference evidence="2 3" key="1">
    <citation type="submission" date="2018-10" db="EMBL/GenBank/DDBJ databases">
        <title>Draft genome sequence of the microsporidian Tubulinosema ratisbonensis.</title>
        <authorList>
            <person name="Polonais V."/>
            <person name="Peyretaillade E."/>
            <person name="Niehus S."/>
            <person name="Wawrzyniak I."/>
            <person name="Franchet A."/>
            <person name="Gaspin C."/>
            <person name="Reichstadt M."/>
            <person name="Belser C."/>
            <person name="Labadie K."/>
            <person name="Delbac F."/>
            <person name="Ferrandon D."/>
        </authorList>
    </citation>
    <scope>NUCLEOTIDE SEQUENCE [LARGE SCALE GENOMIC DNA]</scope>
    <source>
        <strain evidence="2 3">Franzen</strain>
    </source>
</reference>
<dbReference type="EMBL" id="RCSS01000355">
    <property type="protein sequence ID" value="RVD91957.1"/>
    <property type="molecule type" value="Genomic_DNA"/>
</dbReference>
<feature type="transmembrane region" description="Helical" evidence="1">
    <location>
        <begin position="20"/>
        <end position="39"/>
    </location>
</feature>
<evidence type="ECO:0000313" key="2">
    <source>
        <dbReference type="EMBL" id="RVD91957.1"/>
    </source>
</evidence>
<dbReference type="AlphaFoldDB" id="A0A437ALJ5"/>
<name>A0A437ALJ5_9MICR</name>
<keyword evidence="1" id="KW-1133">Transmembrane helix</keyword>
<accession>A0A437ALJ5</accession>
<feature type="transmembrane region" description="Helical" evidence="1">
    <location>
        <begin position="79"/>
        <end position="100"/>
    </location>
</feature>
<organism evidence="2 3">
    <name type="scientific">Tubulinosema ratisbonensis</name>
    <dbReference type="NCBI Taxonomy" id="291195"/>
    <lineage>
        <taxon>Eukaryota</taxon>
        <taxon>Fungi</taxon>
        <taxon>Fungi incertae sedis</taxon>
        <taxon>Microsporidia</taxon>
        <taxon>Tubulinosematoidea</taxon>
        <taxon>Tubulinosematidae</taxon>
        <taxon>Tubulinosema</taxon>
    </lineage>
</organism>
<gene>
    <name evidence="2" type="ORF">TUBRATIS_15580</name>
</gene>
<dbReference type="Proteomes" id="UP000282876">
    <property type="component" value="Unassembled WGS sequence"/>
</dbReference>
<evidence type="ECO:0000313" key="3">
    <source>
        <dbReference type="Proteomes" id="UP000282876"/>
    </source>
</evidence>
<keyword evidence="1" id="KW-0472">Membrane</keyword>
<proteinExistence type="predicted"/>
<sequence length="115" mass="13836">MIKKKTFKFNFKKIKDNLKFIEKIYKIIGINLKLIGYMFGEAKYRRVDNITRYNCERALEFASSTKKEFKDLKKDLKKSFWLCQSVLILMPHATSFFKFINMSKKSRKMCLNKIL</sequence>
<dbReference type="VEuPathDB" id="MicrosporidiaDB:TUBRATIS_15580"/>
<comment type="caution">
    <text evidence="2">The sequence shown here is derived from an EMBL/GenBank/DDBJ whole genome shotgun (WGS) entry which is preliminary data.</text>
</comment>
<keyword evidence="3" id="KW-1185">Reference proteome</keyword>